<dbReference type="RefSeq" id="WP_145862437.1">
    <property type="nucleotide sequence ID" value="NZ_RPFW01000018.1"/>
</dbReference>
<dbReference type="EMBL" id="RPFW01000018">
    <property type="protein sequence ID" value="TVY98939.1"/>
    <property type="molecule type" value="Genomic_DNA"/>
</dbReference>
<name>A0A6P2BMS4_9ACTN</name>
<feature type="signal peptide" evidence="2">
    <location>
        <begin position="1"/>
        <end position="16"/>
    </location>
</feature>
<sequence length="267" mass="26480">MSYAIVAGAVVSVALASGCSSSTTSAPPAATSPASQATGTTTAPAPSTTSASPGVAATGKLTGAAATALAAKAIANTRAASSVHVAGQSTSTSATKGQAVSFNLLLVKNQGCSGTISVSKTETFKIVQTGGFIWLMPSAAFYESLHLSKQAMALVADKYIKVKASDKQVANLATVCTFNGLFSSLPKPSGHNFTAVPVTYQGAPAYQITQSGKPGIATVSNVATPLLLKITAPQVGSGSITFGDYNSAKTITAPSAAESIDGSQLGI</sequence>
<feature type="region of interest" description="Disordered" evidence="1">
    <location>
        <begin position="24"/>
        <end position="54"/>
    </location>
</feature>
<dbReference type="Proteomes" id="UP000460272">
    <property type="component" value="Unassembled WGS sequence"/>
</dbReference>
<protein>
    <recommendedName>
        <fullName evidence="5">LppX_LprAFG lipoprotein</fullName>
    </recommendedName>
</protein>
<organism evidence="3 4">
    <name type="scientific">Trebonia kvetii</name>
    <dbReference type="NCBI Taxonomy" id="2480626"/>
    <lineage>
        <taxon>Bacteria</taxon>
        <taxon>Bacillati</taxon>
        <taxon>Actinomycetota</taxon>
        <taxon>Actinomycetes</taxon>
        <taxon>Streptosporangiales</taxon>
        <taxon>Treboniaceae</taxon>
        <taxon>Trebonia</taxon>
    </lineage>
</organism>
<dbReference type="AlphaFoldDB" id="A0A6P2BMS4"/>
<proteinExistence type="predicted"/>
<evidence type="ECO:0000313" key="3">
    <source>
        <dbReference type="EMBL" id="TVY98939.1"/>
    </source>
</evidence>
<keyword evidence="4" id="KW-1185">Reference proteome</keyword>
<evidence type="ECO:0008006" key="5">
    <source>
        <dbReference type="Google" id="ProtNLM"/>
    </source>
</evidence>
<evidence type="ECO:0000256" key="1">
    <source>
        <dbReference type="SAM" id="MobiDB-lite"/>
    </source>
</evidence>
<feature type="chain" id="PRO_5039410804" description="LppX_LprAFG lipoprotein" evidence="2">
    <location>
        <begin position="17"/>
        <end position="267"/>
    </location>
</feature>
<gene>
    <name evidence="3" type="ORF">EAS64_42720</name>
</gene>
<reference evidence="3 4" key="1">
    <citation type="submission" date="2018-11" db="EMBL/GenBank/DDBJ databases">
        <title>Trebonia kvetii gen.nov., sp.nov., a novel acidophilic actinobacterium, and proposal of the new actinobacterial family Treboniaceae fam. nov.</title>
        <authorList>
            <person name="Rapoport D."/>
            <person name="Sagova-Mareckova M."/>
            <person name="Sedlacek I."/>
            <person name="Provaznik J."/>
            <person name="Kralova S."/>
            <person name="Pavlinic D."/>
            <person name="Benes V."/>
            <person name="Kopecky J."/>
        </authorList>
    </citation>
    <scope>NUCLEOTIDE SEQUENCE [LARGE SCALE GENOMIC DNA]</scope>
    <source>
        <strain evidence="3 4">15Tr583</strain>
    </source>
</reference>
<accession>A0A6P2BMS4</accession>
<keyword evidence="2" id="KW-0732">Signal</keyword>
<comment type="caution">
    <text evidence="3">The sequence shown here is derived from an EMBL/GenBank/DDBJ whole genome shotgun (WGS) entry which is preliminary data.</text>
</comment>
<evidence type="ECO:0000313" key="4">
    <source>
        <dbReference type="Proteomes" id="UP000460272"/>
    </source>
</evidence>
<dbReference type="OrthoDB" id="3745543at2"/>
<evidence type="ECO:0000256" key="2">
    <source>
        <dbReference type="SAM" id="SignalP"/>
    </source>
</evidence>